<accession>A0ABM8HU71</accession>
<sequence length="228" mass="25201">MFMTEEGLDIDGVGKLAKAIPQKAWVQIVDTACTTFKDCISPITSTASGLGRLIDAKFERLVESEKIIVSQHFKKANEKVKNTKKTVENKPKINILINVIECSSYETDEIIKELWANLIAQEIIGGSVHPDFINILKRMDAKDAKRLAKIAEESSDKSIKEQATLFIKSIKLAVAGIEFSIPDEPTDFTAEHLSNLNLIQKTSGKWVLTNTGRAFIEAASDPEVIIGK</sequence>
<evidence type="ECO:0000313" key="1">
    <source>
        <dbReference type="EMBL" id="BCR06484.1"/>
    </source>
</evidence>
<evidence type="ECO:0008006" key="3">
    <source>
        <dbReference type="Google" id="ProtNLM"/>
    </source>
</evidence>
<reference evidence="1 2" key="2">
    <citation type="journal article" date="2021" name="Int. J. Syst. Evol. Microbiol.">
        <title>Isolation and Polyphasic Characterization of Desulfuromonas versatilis sp. Nov., an Electrogenic Bacteria Capable of Versatile Metabolism Isolated from a Graphene Oxide-Reducing Enrichment Culture.</title>
        <authorList>
            <person name="Xie L."/>
            <person name="Yoshida N."/>
            <person name="Ishii S."/>
            <person name="Meng L."/>
        </authorList>
    </citation>
    <scope>NUCLEOTIDE SEQUENCE [LARGE SCALE GENOMIC DNA]</scope>
    <source>
        <strain evidence="1 2">NIT-T3</strain>
    </source>
</reference>
<organism evidence="1 2">
    <name type="scientific">Desulfuromonas versatilis</name>
    <dbReference type="NCBI Taxonomy" id="2802975"/>
    <lineage>
        <taxon>Bacteria</taxon>
        <taxon>Pseudomonadati</taxon>
        <taxon>Thermodesulfobacteriota</taxon>
        <taxon>Desulfuromonadia</taxon>
        <taxon>Desulfuromonadales</taxon>
        <taxon>Desulfuromonadaceae</taxon>
        <taxon>Desulfuromonas</taxon>
    </lineage>
</organism>
<proteinExistence type="predicted"/>
<gene>
    <name evidence="1" type="ORF">DESUT3_35530</name>
</gene>
<name>A0ABM8HU71_9BACT</name>
<reference evidence="1 2" key="1">
    <citation type="journal article" date="2016" name="C (Basel)">
        <title>Selective Growth of and Electricity Production by Marine Exoelectrogenic Bacteria in Self-Aggregated Hydrogel of Microbially Reduced Graphene Oxide.</title>
        <authorList>
            <person name="Yoshida N."/>
            <person name="Goto Y."/>
            <person name="Miyata Y."/>
        </authorList>
    </citation>
    <scope>NUCLEOTIDE SEQUENCE [LARGE SCALE GENOMIC DNA]</scope>
    <source>
        <strain evidence="1 2">NIT-T3</strain>
    </source>
</reference>
<dbReference type="Proteomes" id="UP001319827">
    <property type="component" value="Chromosome"/>
</dbReference>
<keyword evidence="2" id="KW-1185">Reference proteome</keyword>
<protein>
    <recommendedName>
        <fullName evidence="3">DUF4393 domain-containing protein</fullName>
    </recommendedName>
</protein>
<dbReference type="InterPro" id="IPR025506">
    <property type="entry name" value="Abi_alpha"/>
</dbReference>
<evidence type="ECO:0000313" key="2">
    <source>
        <dbReference type="Proteomes" id="UP001319827"/>
    </source>
</evidence>
<dbReference type="EMBL" id="AP024355">
    <property type="protein sequence ID" value="BCR06484.1"/>
    <property type="molecule type" value="Genomic_DNA"/>
</dbReference>
<dbReference type="Pfam" id="PF14337">
    <property type="entry name" value="Abi_alpha"/>
    <property type="match status" value="1"/>
</dbReference>